<comment type="caution">
    <text evidence="2">The sequence shown here is derived from an EMBL/GenBank/DDBJ whole genome shotgun (WGS) entry which is preliminary data.</text>
</comment>
<gene>
    <name evidence="2" type="ORF">PGQ11_009258</name>
</gene>
<organism evidence="2 3">
    <name type="scientific">Apiospora arundinis</name>
    <dbReference type="NCBI Taxonomy" id="335852"/>
    <lineage>
        <taxon>Eukaryota</taxon>
        <taxon>Fungi</taxon>
        <taxon>Dikarya</taxon>
        <taxon>Ascomycota</taxon>
        <taxon>Pezizomycotina</taxon>
        <taxon>Sordariomycetes</taxon>
        <taxon>Xylariomycetidae</taxon>
        <taxon>Amphisphaeriales</taxon>
        <taxon>Apiosporaceae</taxon>
        <taxon>Apiospora</taxon>
    </lineage>
</organism>
<dbReference type="EMBL" id="JAPCWZ010000005">
    <property type="protein sequence ID" value="KAK8863023.1"/>
    <property type="molecule type" value="Genomic_DNA"/>
</dbReference>
<keyword evidence="3" id="KW-1185">Reference proteome</keyword>
<feature type="compositionally biased region" description="Polar residues" evidence="1">
    <location>
        <begin position="148"/>
        <end position="170"/>
    </location>
</feature>
<accession>A0ABR2IID3</accession>
<evidence type="ECO:0000313" key="3">
    <source>
        <dbReference type="Proteomes" id="UP001390339"/>
    </source>
</evidence>
<feature type="region of interest" description="Disordered" evidence="1">
    <location>
        <begin position="64"/>
        <end position="221"/>
    </location>
</feature>
<evidence type="ECO:0000313" key="2">
    <source>
        <dbReference type="EMBL" id="KAK8863023.1"/>
    </source>
</evidence>
<reference evidence="2 3" key="1">
    <citation type="journal article" date="2024" name="IMA Fungus">
        <title>Apiospora arundinis, a panoply of carbohydrate-active enzymes and secondary metabolites.</title>
        <authorList>
            <person name="Sorensen T."/>
            <person name="Petersen C."/>
            <person name="Muurmann A.T."/>
            <person name="Christiansen J.V."/>
            <person name="Brundto M.L."/>
            <person name="Overgaard C.K."/>
            <person name="Boysen A.T."/>
            <person name="Wollenberg R.D."/>
            <person name="Larsen T.O."/>
            <person name="Sorensen J.L."/>
            <person name="Nielsen K.L."/>
            <person name="Sondergaard T.E."/>
        </authorList>
    </citation>
    <scope>NUCLEOTIDE SEQUENCE [LARGE SCALE GENOMIC DNA]</scope>
    <source>
        <strain evidence="2 3">AAU 773</strain>
    </source>
</reference>
<proteinExistence type="predicted"/>
<protein>
    <recommendedName>
        <fullName evidence="4">Myb-like domain-containing protein</fullName>
    </recommendedName>
</protein>
<name>A0ABR2IID3_9PEZI</name>
<evidence type="ECO:0008006" key="4">
    <source>
        <dbReference type="Google" id="ProtNLM"/>
    </source>
</evidence>
<sequence length="254" mass="27906">MNKSWNDRADKDLFFTILSVKNIGVISGAEWTTIGGHMRTMGYGFTNEGCRQHFQGLRRTQHKLETNGSFSDSQRRVDPTMNPITRRPGPGRGRPRKSIAAPPEEMDPASDDLLAQDGLLHDGLPPQDEPSQMSPTAQVTPRHELQSVPAQATPTALSVTLPSPVPNSVANLMEATKSEPLSDQTRDPDPESNSVSLAAEEEEEDLEDHHLAKRQRLDNDASDQIEDAAVLALAEHGNSSHVDHYGPPEYFDEA</sequence>
<feature type="compositionally biased region" description="Polar residues" evidence="1">
    <location>
        <begin position="129"/>
        <end position="139"/>
    </location>
</feature>
<feature type="compositionally biased region" description="Basic and acidic residues" evidence="1">
    <location>
        <begin position="207"/>
        <end position="219"/>
    </location>
</feature>
<evidence type="ECO:0000256" key="1">
    <source>
        <dbReference type="SAM" id="MobiDB-lite"/>
    </source>
</evidence>
<dbReference type="Proteomes" id="UP001390339">
    <property type="component" value="Unassembled WGS sequence"/>
</dbReference>